<dbReference type="AlphaFoldDB" id="V4HUD0"/>
<protein>
    <submittedName>
        <fullName evidence="2">Uncharacterized protein</fullName>
    </submittedName>
</protein>
<feature type="transmembrane region" description="Helical" evidence="1">
    <location>
        <begin position="6"/>
        <end position="28"/>
    </location>
</feature>
<organism evidence="2 3">
    <name type="scientific">Pseudoalteromonas luteoviolacea (strain 2ta16)</name>
    <dbReference type="NCBI Taxonomy" id="1353533"/>
    <lineage>
        <taxon>Bacteria</taxon>
        <taxon>Pseudomonadati</taxon>
        <taxon>Pseudomonadota</taxon>
        <taxon>Gammaproteobacteria</taxon>
        <taxon>Alteromonadales</taxon>
        <taxon>Pseudoalteromonadaceae</taxon>
        <taxon>Pseudoalteromonas</taxon>
    </lineage>
</organism>
<proteinExistence type="predicted"/>
<name>V4HUD0_PSEL2</name>
<evidence type="ECO:0000256" key="1">
    <source>
        <dbReference type="SAM" id="Phobius"/>
    </source>
</evidence>
<dbReference type="GeneID" id="29919799"/>
<keyword evidence="1" id="KW-1133">Transmembrane helix</keyword>
<comment type="caution">
    <text evidence="2">The sequence shown here is derived from an EMBL/GenBank/DDBJ whole genome shotgun (WGS) entry which is preliminary data.</text>
</comment>
<accession>V4HUD0</accession>
<dbReference type="Proteomes" id="UP000017820">
    <property type="component" value="Unassembled WGS sequence"/>
</dbReference>
<reference evidence="2 3" key="1">
    <citation type="submission" date="2013-07" db="EMBL/GenBank/DDBJ databases">
        <title>Draft genome sequence of Pseudoalteromonas luteoviolacea 2ta16.</title>
        <authorList>
            <person name="Allen E.E."/>
            <person name="Azam F."/>
            <person name="Podell S."/>
        </authorList>
    </citation>
    <scope>NUCLEOTIDE SEQUENCE [LARGE SCALE GENOMIC DNA]</scope>
    <source>
        <strain evidence="2 3">2ta16</strain>
    </source>
</reference>
<evidence type="ECO:0000313" key="3">
    <source>
        <dbReference type="Proteomes" id="UP000017820"/>
    </source>
</evidence>
<gene>
    <name evidence="2" type="ORF">PL2TA16_00323</name>
</gene>
<keyword evidence="1" id="KW-0812">Transmembrane</keyword>
<dbReference type="EMBL" id="AUSV01000113">
    <property type="protein sequence ID" value="ESP91524.1"/>
    <property type="molecule type" value="Genomic_DNA"/>
</dbReference>
<feature type="transmembrane region" description="Helical" evidence="1">
    <location>
        <begin position="70"/>
        <end position="92"/>
    </location>
</feature>
<dbReference type="RefSeq" id="WP_023401126.1">
    <property type="nucleotide sequence ID" value="NZ_AUSV01000113.1"/>
</dbReference>
<evidence type="ECO:0000313" key="2">
    <source>
        <dbReference type="EMBL" id="ESP91524.1"/>
    </source>
</evidence>
<sequence length="95" mass="10647">MDTIMFYIIVSLMFIFCIIMLVLSSLLYKHILPSAPERDLSVQSNIWPLTLAAEHFSESGQRIRTIGFKILWCCAGVIGVIISGIIVFLLVVTNT</sequence>
<keyword evidence="1" id="KW-0472">Membrane</keyword>